<evidence type="ECO:0000313" key="2">
    <source>
        <dbReference type="Proteomes" id="UP001319104"/>
    </source>
</evidence>
<name>A0AAP2G5T8_9BACT</name>
<dbReference type="AlphaFoldDB" id="A0AAP2G5T8"/>
<sequence length="140" mass="16656">MKTPVVNWHKRLQDYSEALTELKDYLDELKRKGFSEKLEHKIIRSFELTHEMALNTMMEYFRELGHTGITGPRDLTVEAFHSDLIDDGETWLEMIIDRIKASPLYNEDVNKSLMEKTSKKFINNLENFERKMKKIEEESN</sequence>
<gene>
    <name evidence="1" type="ORF">KI659_12940</name>
</gene>
<dbReference type="Proteomes" id="UP001319104">
    <property type="component" value="Unassembled WGS sequence"/>
</dbReference>
<dbReference type="Pfam" id="PF08780">
    <property type="entry name" value="NTase_sub_bind"/>
    <property type="match status" value="1"/>
</dbReference>
<reference evidence="1 2" key="1">
    <citation type="submission" date="2021-05" db="EMBL/GenBank/DDBJ databases">
        <authorList>
            <person name="Zhang Z.D."/>
            <person name="Osman G."/>
        </authorList>
    </citation>
    <scope>NUCLEOTIDE SEQUENCE [LARGE SCALE GENOMIC DNA]</scope>
    <source>
        <strain evidence="1 2">KCTC 32217</strain>
    </source>
</reference>
<dbReference type="InterPro" id="IPR010235">
    <property type="entry name" value="HepT"/>
</dbReference>
<dbReference type="NCBIfam" id="TIGR01987">
    <property type="entry name" value="HI0074"/>
    <property type="match status" value="1"/>
</dbReference>
<comment type="caution">
    <text evidence="1">The sequence shown here is derived from an EMBL/GenBank/DDBJ whole genome shotgun (WGS) entry which is preliminary data.</text>
</comment>
<keyword evidence="2" id="KW-1185">Reference proteome</keyword>
<evidence type="ECO:0000313" key="1">
    <source>
        <dbReference type="EMBL" id="MBS9524918.1"/>
    </source>
</evidence>
<dbReference type="Gene3D" id="1.20.120.330">
    <property type="entry name" value="Nucleotidyltransferases domain 2"/>
    <property type="match status" value="1"/>
</dbReference>
<dbReference type="EMBL" id="JAHCMY010000007">
    <property type="protein sequence ID" value="MBS9524918.1"/>
    <property type="molecule type" value="Genomic_DNA"/>
</dbReference>
<organism evidence="1 2">
    <name type="scientific">Litoribacter ruber</name>
    <dbReference type="NCBI Taxonomy" id="702568"/>
    <lineage>
        <taxon>Bacteria</taxon>
        <taxon>Pseudomonadati</taxon>
        <taxon>Bacteroidota</taxon>
        <taxon>Cytophagia</taxon>
        <taxon>Cytophagales</taxon>
        <taxon>Cyclobacteriaceae</taxon>
        <taxon>Litoribacter</taxon>
    </lineage>
</organism>
<dbReference type="SUPFAM" id="SSF81593">
    <property type="entry name" value="Nucleotidyltransferase substrate binding subunit/domain"/>
    <property type="match status" value="1"/>
</dbReference>
<proteinExistence type="predicted"/>
<protein>
    <submittedName>
        <fullName evidence="1">HI0074 family nucleotidyltransferase substrate-binding subunit</fullName>
    </submittedName>
</protein>
<dbReference type="RefSeq" id="WP_213945781.1">
    <property type="nucleotide sequence ID" value="NZ_JAHCMY010000007.1"/>
</dbReference>
<accession>A0AAP2G5T8</accession>